<dbReference type="Proteomes" id="UP000887576">
    <property type="component" value="Unplaced"/>
</dbReference>
<dbReference type="WBParaSite" id="JU765_v2.g16659.t1">
    <property type="protein sequence ID" value="JU765_v2.g16659.t1"/>
    <property type="gene ID" value="JU765_v2.g16659"/>
</dbReference>
<evidence type="ECO:0000313" key="2">
    <source>
        <dbReference type="WBParaSite" id="JU765_v2.g16659.t1"/>
    </source>
</evidence>
<organism evidence="1 2">
    <name type="scientific">Panagrolaimus sp. JU765</name>
    <dbReference type="NCBI Taxonomy" id="591449"/>
    <lineage>
        <taxon>Eukaryota</taxon>
        <taxon>Metazoa</taxon>
        <taxon>Ecdysozoa</taxon>
        <taxon>Nematoda</taxon>
        <taxon>Chromadorea</taxon>
        <taxon>Rhabditida</taxon>
        <taxon>Tylenchina</taxon>
        <taxon>Panagrolaimomorpha</taxon>
        <taxon>Panagrolaimoidea</taxon>
        <taxon>Panagrolaimidae</taxon>
        <taxon>Panagrolaimus</taxon>
    </lineage>
</organism>
<name>A0AC34QIV2_9BILA</name>
<accession>A0AC34QIV2</accession>
<reference evidence="2" key="1">
    <citation type="submission" date="2022-11" db="UniProtKB">
        <authorList>
            <consortium name="WormBaseParasite"/>
        </authorList>
    </citation>
    <scope>IDENTIFICATION</scope>
</reference>
<protein>
    <submittedName>
        <fullName evidence="2">Uncharacterized protein</fullName>
    </submittedName>
</protein>
<proteinExistence type="predicted"/>
<evidence type="ECO:0000313" key="1">
    <source>
        <dbReference type="Proteomes" id="UP000887576"/>
    </source>
</evidence>
<sequence>MLFCFFLPVLILAIKPDINRLSRSKLLTSLDVPHEKITSSSQLSRKLQEIVSFKDKTLTLGDTKGADLVIGRFAQTDDFKLSICFKKRGCTETVVLCASSTEVKTPPKKRRDHLCAPDAIYIFRRLNDTHIEFNPNGMESETSIVVPVNVNECIKLEIGHTGNQPQLKIDVYQGSTLKTTKNVGTCHFPKMKMLANGIYQSKVRVHNSFCGDQLQLPNTFVFAEPTWTVTEIHKVHQSGPITTFETLLIVCHIITVLLFLIFGALIYYTIQLQNQREKEKNDYWAIIKPQFERYFNKETKHVTLEAKLAEKMKKLKEYQERVIWWKKYGWMDPKMEDKTQELSNEPTIEQNNLEKTTTKEDLVSKEKTKNEEESSSEIEMAPLQIVDPKKIVKIFKWDFDRGVEDSMASEDQCGAHVHKLHMIASEELPIVDDGMKKWPPDYLEKMAIRAATIEERTQLHIQAVHLANNLLIRRGFKNVDGALEASEKAKAWLQSKKNSPFLLFIAESVESAPDGSGVEFSASRIQWRKLLQKLDIVETYRQSCWPGQTKERAEFFLLATFYKMEVLLSTYQKEEDRRSFPFPVPMFLDLYNEAPYYFTVEHVEKPSKEK</sequence>